<feature type="non-terminal residue" evidence="2">
    <location>
        <position position="60"/>
    </location>
</feature>
<reference evidence="2" key="1">
    <citation type="submission" date="2014-12" db="EMBL/GenBank/DDBJ databases">
        <title>Insight into the proteome of Arion vulgaris.</title>
        <authorList>
            <person name="Aradska J."/>
            <person name="Bulat T."/>
            <person name="Smidak R."/>
            <person name="Sarate P."/>
            <person name="Gangsoo J."/>
            <person name="Sialana F."/>
            <person name="Bilban M."/>
            <person name="Lubec G."/>
        </authorList>
    </citation>
    <scope>NUCLEOTIDE SEQUENCE</scope>
    <source>
        <tissue evidence="2">Skin</tissue>
    </source>
</reference>
<dbReference type="GO" id="GO:0005929">
    <property type="term" value="C:cilium"/>
    <property type="evidence" value="ECO:0007669"/>
    <property type="project" value="TreeGrafter"/>
</dbReference>
<proteinExistence type="predicted"/>
<sequence length="60" mass="6877">MCQLQQVVEIATYTDHMLTECETKSNFNRCPRCTEAISRSEFDQHVADKACNQSKPGMNH</sequence>
<dbReference type="PANTHER" id="PTHR13371">
    <property type="entry name" value="GLYCINE-, GLUTAMATE-, THIENYLCYCLOHEXYLPIPERIDINE-BINDING PROTEIN"/>
    <property type="match status" value="1"/>
</dbReference>
<dbReference type="Pfam" id="PF21039">
    <property type="entry name" value="CEP104_ZnF"/>
    <property type="match status" value="1"/>
</dbReference>
<accession>A0A0B6ZIH0</accession>
<gene>
    <name evidence="2" type="primary">ORF65957</name>
</gene>
<dbReference type="EMBL" id="HACG01021468">
    <property type="protein sequence ID" value="CEK68333.1"/>
    <property type="molecule type" value="Transcribed_RNA"/>
</dbReference>
<dbReference type="AlphaFoldDB" id="A0A0B6ZIH0"/>
<dbReference type="PANTHER" id="PTHR13371:SF0">
    <property type="entry name" value="CENTROSOMAL PROTEIN OF 104 KDA"/>
    <property type="match status" value="1"/>
</dbReference>
<dbReference type="InterPro" id="IPR052607">
    <property type="entry name" value="CEP104-like"/>
</dbReference>
<evidence type="ECO:0000259" key="1">
    <source>
        <dbReference type="Pfam" id="PF21039"/>
    </source>
</evidence>
<feature type="domain" description="Centrosomal protein CEP104 Zn finger" evidence="1">
    <location>
        <begin position="5"/>
        <end position="56"/>
    </location>
</feature>
<name>A0A0B6ZIH0_9EUPU</name>
<organism evidence="2">
    <name type="scientific">Arion vulgaris</name>
    <dbReference type="NCBI Taxonomy" id="1028688"/>
    <lineage>
        <taxon>Eukaryota</taxon>
        <taxon>Metazoa</taxon>
        <taxon>Spiralia</taxon>
        <taxon>Lophotrochozoa</taxon>
        <taxon>Mollusca</taxon>
        <taxon>Gastropoda</taxon>
        <taxon>Heterobranchia</taxon>
        <taxon>Euthyneura</taxon>
        <taxon>Panpulmonata</taxon>
        <taxon>Eupulmonata</taxon>
        <taxon>Stylommatophora</taxon>
        <taxon>Helicina</taxon>
        <taxon>Arionoidea</taxon>
        <taxon>Arionidae</taxon>
        <taxon>Arion</taxon>
    </lineage>
</organism>
<dbReference type="InterPro" id="IPR048738">
    <property type="entry name" value="CEP104_Znf"/>
</dbReference>
<protein>
    <recommendedName>
        <fullName evidence="1">Centrosomal protein CEP104 Zn finger domain-containing protein</fullName>
    </recommendedName>
</protein>
<evidence type="ECO:0000313" key="2">
    <source>
        <dbReference type="EMBL" id="CEK68333.1"/>
    </source>
</evidence>